<proteinExistence type="predicted"/>
<dbReference type="AlphaFoldDB" id="A0A558DUM5"/>
<comment type="caution">
    <text evidence="2">The sequence shown here is derived from an EMBL/GenBank/DDBJ whole genome shotgun (WGS) entry which is preliminary data.</text>
</comment>
<sequence>MSIWERSILLILLRRRLETERTTDWQVLHKRDRRWFLAQPESNPWLVLRDWLAQWDDARQGSVGLFVYGLGFAVLVLGFVLVAGLVEFLTFERINLLWFMLIAILLPFAWWVGALFFSSAQVPIPLRTLFQHRLPSGALSKPLTPLLKLTVVALGQQLSMLFSLGMLMAFLLYLLVTDLAFGWSSTLNLSSELIYQLTHIMSWPWQNLWPAAVPSIELVEQTHYFRAAPISVVQPELFGQWWRFLLMSLLLYVVLPRVITSAFFRYRLNRMQGSVRKSDALIGGLWQRLATELIDHEAQPVEQREPSSVMPITEEIGVTCRQILAWGVWPDDVMRTLRLKLGADGSGVYWVNIDSPKAAASTAAELKSLVDAPLLLLCKGWEPPTGELEDYCNMLGELRAHLFLWPVPLTGMDERRQKLLIESWRSFMGQLPECFHLIINPLAAEKRDA</sequence>
<dbReference type="RefSeq" id="WP_144359500.1">
    <property type="nucleotide sequence ID" value="NZ_VMNH01000016.1"/>
</dbReference>
<evidence type="ECO:0000313" key="2">
    <source>
        <dbReference type="EMBL" id="TVO72496.1"/>
    </source>
</evidence>
<accession>A0A558DUM5</accession>
<keyword evidence="1" id="KW-0472">Membrane</keyword>
<feature type="transmembrane region" description="Helical" evidence="1">
    <location>
        <begin position="158"/>
        <end position="176"/>
    </location>
</feature>
<name>A0A558DUM5_9GAMM</name>
<feature type="transmembrane region" description="Helical" evidence="1">
    <location>
        <begin position="96"/>
        <end position="117"/>
    </location>
</feature>
<evidence type="ECO:0000313" key="3">
    <source>
        <dbReference type="Proteomes" id="UP000316649"/>
    </source>
</evidence>
<keyword evidence="1" id="KW-1133">Transmembrane helix</keyword>
<reference evidence="2 3" key="1">
    <citation type="submission" date="2019-07" db="EMBL/GenBank/DDBJ databases">
        <title>The pathways for chlorine oxyanion respiration interact through the shared metabolite chlorate.</title>
        <authorList>
            <person name="Barnum T.P."/>
            <person name="Cheng Y."/>
            <person name="Hill K.A."/>
            <person name="Lucas L.N."/>
            <person name="Carlson H.K."/>
            <person name="Coates J.D."/>
        </authorList>
    </citation>
    <scope>NUCLEOTIDE SEQUENCE [LARGE SCALE GENOMIC DNA]</scope>
    <source>
        <strain evidence="2 3">BK-1</strain>
    </source>
</reference>
<organism evidence="2 3">
    <name type="scientific">Sedimenticola selenatireducens</name>
    <dbReference type="NCBI Taxonomy" id="191960"/>
    <lineage>
        <taxon>Bacteria</taxon>
        <taxon>Pseudomonadati</taxon>
        <taxon>Pseudomonadota</taxon>
        <taxon>Gammaproteobacteria</taxon>
        <taxon>Chromatiales</taxon>
        <taxon>Sedimenticolaceae</taxon>
        <taxon>Sedimenticola</taxon>
    </lineage>
</organism>
<gene>
    <name evidence="2" type="ORF">FHP88_12950</name>
</gene>
<feature type="transmembrane region" description="Helical" evidence="1">
    <location>
        <begin position="241"/>
        <end position="264"/>
    </location>
</feature>
<evidence type="ECO:0000256" key="1">
    <source>
        <dbReference type="SAM" id="Phobius"/>
    </source>
</evidence>
<keyword evidence="3" id="KW-1185">Reference proteome</keyword>
<dbReference type="InterPro" id="IPR021296">
    <property type="entry name" value="DUF2868"/>
</dbReference>
<dbReference type="OrthoDB" id="7056210at2"/>
<dbReference type="Proteomes" id="UP000316649">
    <property type="component" value="Unassembled WGS sequence"/>
</dbReference>
<keyword evidence="1" id="KW-0812">Transmembrane</keyword>
<dbReference type="EMBL" id="VMNH01000016">
    <property type="protein sequence ID" value="TVO72496.1"/>
    <property type="molecule type" value="Genomic_DNA"/>
</dbReference>
<dbReference type="Pfam" id="PF11067">
    <property type="entry name" value="DUF2868"/>
    <property type="match status" value="1"/>
</dbReference>
<feature type="transmembrane region" description="Helical" evidence="1">
    <location>
        <begin position="65"/>
        <end position="90"/>
    </location>
</feature>
<protein>
    <submittedName>
        <fullName evidence="2">DUF2868 domain-containing protein</fullName>
    </submittedName>
</protein>